<evidence type="ECO:0000256" key="2">
    <source>
        <dbReference type="ARBA" id="ARBA00022525"/>
    </source>
</evidence>
<evidence type="ECO:0000256" key="4">
    <source>
        <dbReference type="ARBA" id="ARBA00023157"/>
    </source>
</evidence>
<accession>A0A843UW71</accession>
<dbReference type="InterPro" id="IPR006501">
    <property type="entry name" value="Pectinesterase_inhib_dom"/>
</dbReference>
<evidence type="ECO:0000256" key="3">
    <source>
        <dbReference type="ARBA" id="ARBA00022729"/>
    </source>
</evidence>
<evidence type="ECO:0000313" key="9">
    <source>
        <dbReference type="Proteomes" id="UP000652761"/>
    </source>
</evidence>
<sequence>MEGPAFTHGILTGFLFAFLLLCLELNGCHGARLINSPVVPASVQFIKTSCGATAYPQLCFSSLSGYASEIQTNPVQLANTALSLALTSARSASTLLTRASAAGGMKPRDVAAVRDCMELMGDSVDELRQSLAVMGNLGGQKLGMQISDMQTWVSAALTDDDTCVEGLQGGAAGAGNSGVGEVKKMVRGHVLNVAQMTSNALALINGLVSIRSSSP</sequence>
<keyword evidence="3 6" id="KW-0732">Signal</keyword>
<name>A0A843UW71_COLES</name>
<feature type="signal peptide" evidence="6">
    <location>
        <begin position="1"/>
        <end position="30"/>
    </location>
</feature>
<dbReference type="InterPro" id="IPR035513">
    <property type="entry name" value="Invertase/methylesterase_inhib"/>
</dbReference>
<comment type="similarity">
    <text evidence="5">Belongs to the PMEI family.</text>
</comment>
<dbReference type="SUPFAM" id="SSF101148">
    <property type="entry name" value="Plant invertase/pectin methylesterase inhibitor"/>
    <property type="match status" value="1"/>
</dbReference>
<dbReference type="GO" id="GO:0005576">
    <property type="term" value="C:extracellular region"/>
    <property type="evidence" value="ECO:0007669"/>
    <property type="project" value="UniProtKB-SubCell"/>
</dbReference>
<keyword evidence="2" id="KW-0964">Secreted</keyword>
<comment type="caution">
    <text evidence="8">The sequence shown here is derived from an EMBL/GenBank/DDBJ whole genome shotgun (WGS) entry which is preliminary data.</text>
</comment>
<dbReference type="OrthoDB" id="1430376at2759"/>
<dbReference type="Proteomes" id="UP000652761">
    <property type="component" value="Unassembled WGS sequence"/>
</dbReference>
<dbReference type="InterPro" id="IPR051955">
    <property type="entry name" value="PME_Inhibitor"/>
</dbReference>
<dbReference type="PANTHER" id="PTHR31080">
    <property type="entry name" value="PECTINESTERASE INHIBITOR-LIKE"/>
    <property type="match status" value="1"/>
</dbReference>
<protein>
    <recommendedName>
        <fullName evidence="7">Pectinesterase inhibitor domain-containing protein</fullName>
    </recommendedName>
</protein>
<comment type="subcellular location">
    <subcellularLocation>
        <location evidence="1">Secreted</location>
        <location evidence="1">Extracellular space</location>
    </subcellularLocation>
</comment>
<dbReference type="EMBL" id="NMUH01001011">
    <property type="protein sequence ID" value="MQL87865.1"/>
    <property type="molecule type" value="Genomic_DNA"/>
</dbReference>
<keyword evidence="9" id="KW-1185">Reference proteome</keyword>
<dbReference type="CDD" id="cd15798">
    <property type="entry name" value="PMEI-like_3"/>
    <property type="match status" value="1"/>
</dbReference>
<gene>
    <name evidence="8" type="ORF">Taro_020421</name>
</gene>
<evidence type="ECO:0000259" key="7">
    <source>
        <dbReference type="SMART" id="SM00856"/>
    </source>
</evidence>
<organism evidence="8 9">
    <name type="scientific">Colocasia esculenta</name>
    <name type="common">Wild taro</name>
    <name type="synonym">Arum esculentum</name>
    <dbReference type="NCBI Taxonomy" id="4460"/>
    <lineage>
        <taxon>Eukaryota</taxon>
        <taxon>Viridiplantae</taxon>
        <taxon>Streptophyta</taxon>
        <taxon>Embryophyta</taxon>
        <taxon>Tracheophyta</taxon>
        <taxon>Spermatophyta</taxon>
        <taxon>Magnoliopsida</taxon>
        <taxon>Liliopsida</taxon>
        <taxon>Araceae</taxon>
        <taxon>Aroideae</taxon>
        <taxon>Colocasieae</taxon>
        <taxon>Colocasia</taxon>
    </lineage>
</organism>
<feature type="chain" id="PRO_5032282946" description="Pectinesterase inhibitor domain-containing protein" evidence="6">
    <location>
        <begin position="31"/>
        <end position="215"/>
    </location>
</feature>
<dbReference type="Pfam" id="PF04043">
    <property type="entry name" value="PMEI"/>
    <property type="match status" value="1"/>
</dbReference>
<proteinExistence type="inferred from homology"/>
<dbReference type="SMART" id="SM00856">
    <property type="entry name" value="PMEI"/>
    <property type="match status" value="1"/>
</dbReference>
<dbReference type="AlphaFoldDB" id="A0A843UW71"/>
<evidence type="ECO:0000313" key="8">
    <source>
        <dbReference type="EMBL" id="MQL87865.1"/>
    </source>
</evidence>
<feature type="domain" description="Pectinesterase inhibitor" evidence="7">
    <location>
        <begin position="41"/>
        <end position="203"/>
    </location>
</feature>
<dbReference type="GO" id="GO:0004857">
    <property type="term" value="F:enzyme inhibitor activity"/>
    <property type="evidence" value="ECO:0007669"/>
    <property type="project" value="InterPro"/>
</dbReference>
<keyword evidence="4" id="KW-1015">Disulfide bond</keyword>
<dbReference type="NCBIfam" id="TIGR01614">
    <property type="entry name" value="PME_inhib"/>
    <property type="match status" value="1"/>
</dbReference>
<evidence type="ECO:0000256" key="1">
    <source>
        <dbReference type="ARBA" id="ARBA00004239"/>
    </source>
</evidence>
<dbReference type="Gene3D" id="1.20.140.40">
    <property type="entry name" value="Invertase/pectin methylesterase inhibitor family protein"/>
    <property type="match status" value="1"/>
</dbReference>
<dbReference type="FunFam" id="1.20.140.40:FF:000006">
    <property type="entry name" value="Pectinesterase inhibitor 3"/>
    <property type="match status" value="1"/>
</dbReference>
<reference evidence="8" key="1">
    <citation type="submission" date="2017-07" db="EMBL/GenBank/DDBJ databases">
        <title>Taro Niue Genome Assembly and Annotation.</title>
        <authorList>
            <person name="Atibalentja N."/>
            <person name="Keating K."/>
            <person name="Fields C.J."/>
        </authorList>
    </citation>
    <scope>NUCLEOTIDE SEQUENCE</scope>
    <source>
        <strain evidence="8">Niue_2</strain>
        <tissue evidence="8">Leaf</tissue>
    </source>
</reference>
<dbReference type="PANTHER" id="PTHR31080:SF161">
    <property type="entry name" value="OS10G0508700 PROTEIN"/>
    <property type="match status" value="1"/>
</dbReference>
<evidence type="ECO:0000256" key="6">
    <source>
        <dbReference type="SAM" id="SignalP"/>
    </source>
</evidence>
<evidence type="ECO:0000256" key="5">
    <source>
        <dbReference type="ARBA" id="ARBA00038471"/>
    </source>
</evidence>